<reference evidence="2 3" key="1">
    <citation type="journal article" date="2008" name="Nature">
        <title>The Phaeodactylum genome reveals the evolutionary history of diatom genomes.</title>
        <authorList>
            <person name="Bowler C."/>
            <person name="Allen A.E."/>
            <person name="Badger J.H."/>
            <person name="Grimwood J."/>
            <person name="Jabbari K."/>
            <person name="Kuo A."/>
            <person name="Maheswari U."/>
            <person name="Martens C."/>
            <person name="Maumus F."/>
            <person name="Otillar R.P."/>
            <person name="Rayko E."/>
            <person name="Salamov A."/>
            <person name="Vandepoele K."/>
            <person name="Beszteri B."/>
            <person name="Gruber A."/>
            <person name="Heijde M."/>
            <person name="Katinka M."/>
            <person name="Mock T."/>
            <person name="Valentin K."/>
            <person name="Verret F."/>
            <person name="Berges J.A."/>
            <person name="Brownlee C."/>
            <person name="Cadoret J.P."/>
            <person name="Chiovitti A."/>
            <person name="Choi C.J."/>
            <person name="Coesel S."/>
            <person name="De Martino A."/>
            <person name="Detter J.C."/>
            <person name="Durkin C."/>
            <person name="Falciatore A."/>
            <person name="Fournet J."/>
            <person name="Haruta M."/>
            <person name="Huysman M.J."/>
            <person name="Jenkins B.D."/>
            <person name="Jiroutova K."/>
            <person name="Jorgensen R.E."/>
            <person name="Joubert Y."/>
            <person name="Kaplan A."/>
            <person name="Kroger N."/>
            <person name="Kroth P.G."/>
            <person name="La Roche J."/>
            <person name="Lindquist E."/>
            <person name="Lommer M."/>
            <person name="Martin-Jezequel V."/>
            <person name="Lopez P.J."/>
            <person name="Lucas S."/>
            <person name="Mangogna M."/>
            <person name="McGinnis K."/>
            <person name="Medlin L.K."/>
            <person name="Montsant A."/>
            <person name="Oudot-Le Secq M.P."/>
            <person name="Napoli C."/>
            <person name="Obornik M."/>
            <person name="Parker M.S."/>
            <person name="Petit J.L."/>
            <person name="Porcel B.M."/>
            <person name="Poulsen N."/>
            <person name="Robison M."/>
            <person name="Rychlewski L."/>
            <person name="Rynearson T.A."/>
            <person name="Schmutz J."/>
            <person name="Shapiro H."/>
            <person name="Siaut M."/>
            <person name="Stanley M."/>
            <person name="Sussman M.R."/>
            <person name="Taylor A.R."/>
            <person name="Vardi A."/>
            <person name="von Dassow P."/>
            <person name="Vyverman W."/>
            <person name="Willis A."/>
            <person name="Wyrwicz L.S."/>
            <person name="Rokhsar D.S."/>
            <person name="Weissenbach J."/>
            <person name="Armbrust E.V."/>
            <person name="Green B.R."/>
            <person name="Van de Peer Y."/>
            <person name="Grigoriev I.V."/>
        </authorList>
    </citation>
    <scope>NUCLEOTIDE SEQUENCE [LARGE SCALE GENOMIC DNA]</scope>
    <source>
        <strain evidence="2 3">CCAP 1055/1</strain>
    </source>
</reference>
<sequence>MRRNVVLLYFVLFVSSSWAVVAAERRTIKLSLGAEAQSAFTGRRFAKVLDVPRGGGWFVPAGWNPFGYKITTLGDEFLSYDGSLDCDVGRFLASLKNRKRFSDIKSNWLEIVRVAKTGQAMRIYKNLQDMIQLCLKAGLID</sequence>
<evidence type="ECO:0000313" key="2">
    <source>
        <dbReference type="EMBL" id="ACI65221.1"/>
    </source>
</evidence>
<feature type="chain" id="PRO_5002841250" evidence="1">
    <location>
        <begin position="24"/>
        <end position="141"/>
    </location>
</feature>
<dbReference type="RefSeq" id="XP_002185751.1">
    <property type="nucleotide sequence ID" value="XM_002185715.1"/>
</dbReference>
<dbReference type="KEGG" id="pti:PHATR_36903"/>
<dbReference type="HOGENOM" id="CLU_1829125_0_0_1"/>
<dbReference type="GeneID" id="7204703"/>
<dbReference type="OrthoDB" id="41869at2759"/>
<accession>B5Y3Z8</accession>
<name>B5Y3Z8_PHATC</name>
<dbReference type="InParanoid" id="B5Y3Z8"/>
<feature type="signal peptide" evidence="1">
    <location>
        <begin position="1"/>
        <end position="23"/>
    </location>
</feature>
<organism evidence="2 3">
    <name type="scientific">Phaeodactylum tricornutum (strain CCAP 1055/1)</name>
    <dbReference type="NCBI Taxonomy" id="556484"/>
    <lineage>
        <taxon>Eukaryota</taxon>
        <taxon>Sar</taxon>
        <taxon>Stramenopiles</taxon>
        <taxon>Ochrophyta</taxon>
        <taxon>Bacillariophyta</taxon>
        <taxon>Bacillariophyceae</taxon>
        <taxon>Bacillariophycidae</taxon>
        <taxon>Naviculales</taxon>
        <taxon>Phaeodactylaceae</taxon>
        <taxon>Phaeodactylum</taxon>
    </lineage>
</organism>
<dbReference type="Proteomes" id="UP000000759">
    <property type="component" value="Chromosome 11"/>
</dbReference>
<dbReference type="AlphaFoldDB" id="B5Y3Z8"/>
<protein>
    <submittedName>
        <fullName evidence="2">Uncharacterized protein</fullName>
    </submittedName>
</protein>
<reference evidence="3" key="2">
    <citation type="submission" date="2008-08" db="EMBL/GenBank/DDBJ databases">
        <authorList>
            <consortium name="Diatom Consortium"/>
            <person name="Grigoriev I."/>
            <person name="Grimwood J."/>
            <person name="Kuo A."/>
            <person name="Otillar R.P."/>
            <person name="Salamov A."/>
            <person name="Detter J.C."/>
            <person name="Lindquist E."/>
            <person name="Shapiro H."/>
            <person name="Lucas S."/>
            <person name="Glavina del Rio T."/>
            <person name="Pitluck S."/>
            <person name="Rokhsar D."/>
            <person name="Bowler C."/>
        </authorList>
    </citation>
    <scope>GENOME REANNOTATION</scope>
    <source>
        <strain evidence="3">CCAP 1055/1</strain>
    </source>
</reference>
<gene>
    <name evidence="2" type="ORF">PHATR_36903</name>
</gene>
<keyword evidence="1" id="KW-0732">Signal</keyword>
<proteinExistence type="predicted"/>
<evidence type="ECO:0000256" key="1">
    <source>
        <dbReference type="SAM" id="SignalP"/>
    </source>
</evidence>
<keyword evidence="3" id="KW-1185">Reference proteome</keyword>
<evidence type="ECO:0000313" key="3">
    <source>
        <dbReference type="Proteomes" id="UP000000759"/>
    </source>
</evidence>
<dbReference type="PaxDb" id="2850-Phatr36903"/>
<dbReference type="EMBL" id="CP001141">
    <property type="protein sequence ID" value="ACI65221.1"/>
    <property type="molecule type" value="Genomic_DNA"/>
</dbReference>